<dbReference type="VEuPathDB" id="FungiDB:PHYBLDRAFT_69211"/>
<evidence type="ECO:0000313" key="1">
    <source>
        <dbReference type="EMBL" id="OAD68137.1"/>
    </source>
</evidence>
<evidence type="ECO:0000313" key="2">
    <source>
        <dbReference type="Proteomes" id="UP000077315"/>
    </source>
</evidence>
<gene>
    <name evidence="1" type="ORF">PHYBLDRAFT_69211</name>
</gene>
<dbReference type="RefSeq" id="XP_018286177.1">
    <property type="nucleotide sequence ID" value="XM_018442066.1"/>
</dbReference>
<dbReference type="GeneID" id="29002972"/>
<dbReference type="AlphaFoldDB" id="A0A167KHW2"/>
<name>A0A167KHW2_PHYB8</name>
<keyword evidence="2" id="KW-1185">Reference proteome</keyword>
<sequence>MTCSLVDEVIFYVKQIVSFPIRLTTVFVSVPFKELVFALKYVVDNLTEDSFSNIRCNFVDLIYDRVRVDQVHNVSFPSAILITSRKSGNRHIPRLAGKAAHAISGSLLAVVAVVANLVHLSRCDD</sequence>
<reference evidence="2" key="1">
    <citation type="submission" date="2015-06" db="EMBL/GenBank/DDBJ databases">
        <title>Expansion of signal transduction pathways in fungi by whole-genome duplication.</title>
        <authorList>
            <consortium name="DOE Joint Genome Institute"/>
            <person name="Corrochano L.M."/>
            <person name="Kuo A."/>
            <person name="Marcet-Houben M."/>
            <person name="Polaino S."/>
            <person name="Salamov A."/>
            <person name="Villalobos J.M."/>
            <person name="Alvarez M.I."/>
            <person name="Avalos J."/>
            <person name="Benito E.P."/>
            <person name="Benoit I."/>
            <person name="Burger G."/>
            <person name="Camino L.P."/>
            <person name="Canovas D."/>
            <person name="Cerda-Olmedo E."/>
            <person name="Cheng J.-F."/>
            <person name="Dominguez A."/>
            <person name="Elias M."/>
            <person name="Eslava A.P."/>
            <person name="Glaser F."/>
            <person name="Grimwood J."/>
            <person name="Gutierrez G."/>
            <person name="Heitman J."/>
            <person name="Henrissat B."/>
            <person name="Iturriaga E.A."/>
            <person name="Lang B.F."/>
            <person name="Lavin J.L."/>
            <person name="Lee S."/>
            <person name="Li W."/>
            <person name="Lindquist E."/>
            <person name="Lopez-Garcia S."/>
            <person name="Luque E.M."/>
            <person name="Marcos A.T."/>
            <person name="Martin J."/>
            <person name="McCluskey K."/>
            <person name="Medina H.R."/>
            <person name="Miralles-Duran A."/>
            <person name="Miyazaki A."/>
            <person name="Munoz-Torres E."/>
            <person name="Oguiza J.A."/>
            <person name="Ohm R."/>
            <person name="Olmedo M."/>
            <person name="Orejas M."/>
            <person name="Ortiz-Castellanos L."/>
            <person name="Pisabarro A.G."/>
            <person name="Rodriguez-Romero J."/>
            <person name="Ruiz-Herrera J."/>
            <person name="Ruiz-Vazquez R."/>
            <person name="Sanz C."/>
            <person name="Schackwitz W."/>
            <person name="Schmutz J."/>
            <person name="Shahriari M."/>
            <person name="Shelest E."/>
            <person name="Silva-Franco F."/>
            <person name="Soanes D."/>
            <person name="Syed K."/>
            <person name="Tagua V.G."/>
            <person name="Talbot N.J."/>
            <person name="Thon M."/>
            <person name="De vries R.P."/>
            <person name="Wiebenga A."/>
            <person name="Yadav J.S."/>
            <person name="Braun E.L."/>
            <person name="Baker S."/>
            <person name="Garre V."/>
            <person name="Horwitz B."/>
            <person name="Torres-Martinez S."/>
            <person name="Idnurm A."/>
            <person name="Herrera-Estrella A."/>
            <person name="Gabaldon T."/>
            <person name="Grigoriev I.V."/>
        </authorList>
    </citation>
    <scope>NUCLEOTIDE SEQUENCE [LARGE SCALE GENOMIC DNA]</scope>
    <source>
        <strain evidence="2">NRRL 1555(-)</strain>
    </source>
</reference>
<dbReference type="Proteomes" id="UP000077315">
    <property type="component" value="Unassembled WGS sequence"/>
</dbReference>
<dbReference type="InParanoid" id="A0A167KHW2"/>
<proteinExistence type="predicted"/>
<dbReference type="EMBL" id="KV440996">
    <property type="protein sequence ID" value="OAD68137.1"/>
    <property type="molecule type" value="Genomic_DNA"/>
</dbReference>
<accession>A0A167KHW2</accession>
<protein>
    <submittedName>
        <fullName evidence="1">Uncharacterized protein</fullName>
    </submittedName>
</protein>
<organism evidence="1 2">
    <name type="scientific">Phycomyces blakesleeanus (strain ATCC 8743b / DSM 1359 / FGSC 10004 / NBRC 33097 / NRRL 1555)</name>
    <dbReference type="NCBI Taxonomy" id="763407"/>
    <lineage>
        <taxon>Eukaryota</taxon>
        <taxon>Fungi</taxon>
        <taxon>Fungi incertae sedis</taxon>
        <taxon>Mucoromycota</taxon>
        <taxon>Mucoromycotina</taxon>
        <taxon>Mucoromycetes</taxon>
        <taxon>Mucorales</taxon>
        <taxon>Phycomycetaceae</taxon>
        <taxon>Phycomyces</taxon>
    </lineage>
</organism>